<dbReference type="Proteomes" id="UP000240424">
    <property type="component" value="Unassembled WGS sequence"/>
</dbReference>
<dbReference type="SUPFAM" id="SSF56059">
    <property type="entry name" value="Glutathione synthetase ATP-binding domain-like"/>
    <property type="match status" value="1"/>
</dbReference>
<gene>
    <name evidence="6" type="ORF">MNAB215_4170</name>
</gene>
<dbReference type="GO" id="GO:0046872">
    <property type="term" value="F:metal ion binding"/>
    <property type="evidence" value="ECO:0007669"/>
    <property type="project" value="InterPro"/>
</dbReference>
<dbReference type="Gene3D" id="3.30.470.20">
    <property type="entry name" value="ATP-grasp fold, B domain"/>
    <property type="match status" value="1"/>
</dbReference>
<dbReference type="PROSITE" id="PS50975">
    <property type="entry name" value="ATP_GRASP"/>
    <property type="match status" value="1"/>
</dbReference>
<evidence type="ECO:0000256" key="4">
    <source>
        <dbReference type="PROSITE-ProRule" id="PRU00409"/>
    </source>
</evidence>
<proteinExistence type="predicted"/>
<dbReference type="InterPro" id="IPR003806">
    <property type="entry name" value="ATP-grasp_PylC-type"/>
</dbReference>
<sequence length="307" mass="35138">MANVVSRKLKINGAPWSKPGRENINQTADLHLKDRENHVAIYGKHSLDWMFALGPRARLWKKVIPVKSVQLLHEKSDLSSWNDEKRANTVIIPLMEEHITTIPGGFRHLTSPRDLIVTISDKNKLHDFLTRSGFQDYLPAVFREGEAVRFPCVVKRLDLYAGDGVRIAHDTKELVSHLRDPLFREHPYQVQELISGELEYVTHLVCKSGEILEEYSFEYRMRGPAEIRRFRSPIDFKRSKQSDEVMLLFSQIMKSLNFTGPCNVNFKLVDGRPVIFEINPRLGGSLMKRESIEGLAKVVGAILSHAD</sequence>
<keyword evidence="1" id="KW-0436">Ligase</keyword>
<dbReference type="EMBL" id="FUEZ01000004">
    <property type="protein sequence ID" value="SPM41953.1"/>
    <property type="molecule type" value="Genomic_DNA"/>
</dbReference>
<keyword evidence="3 4" id="KW-0067">ATP-binding</keyword>
<evidence type="ECO:0000256" key="1">
    <source>
        <dbReference type="ARBA" id="ARBA00022598"/>
    </source>
</evidence>
<keyword evidence="7" id="KW-1185">Reference proteome</keyword>
<organism evidence="6 7">
    <name type="scientific">Mycobacterium numidiamassiliense</name>
    <dbReference type="NCBI Taxonomy" id="1841861"/>
    <lineage>
        <taxon>Bacteria</taxon>
        <taxon>Bacillati</taxon>
        <taxon>Actinomycetota</taxon>
        <taxon>Actinomycetes</taxon>
        <taxon>Mycobacteriales</taxon>
        <taxon>Mycobacteriaceae</taxon>
        <taxon>Mycobacterium</taxon>
    </lineage>
</organism>
<dbReference type="InterPro" id="IPR011761">
    <property type="entry name" value="ATP-grasp"/>
</dbReference>
<reference evidence="6 7" key="1">
    <citation type="submission" date="2017-01" db="EMBL/GenBank/DDBJ databases">
        <authorList>
            <consortium name="Urmite Genomes"/>
        </authorList>
    </citation>
    <scope>NUCLEOTIDE SEQUENCE [LARGE SCALE GENOMIC DNA]</scope>
    <source>
        <strain evidence="6 7">AB215</strain>
    </source>
</reference>
<dbReference type="GO" id="GO:0016874">
    <property type="term" value="F:ligase activity"/>
    <property type="evidence" value="ECO:0007669"/>
    <property type="project" value="UniProtKB-KW"/>
</dbReference>
<evidence type="ECO:0000313" key="7">
    <source>
        <dbReference type="Proteomes" id="UP000240424"/>
    </source>
</evidence>
<evidence type="ECO:0000313" key="6">
    <source>
        <dbReference type="EMBL" id="SPM41953.1"/>
    </source>
</evidence>
<keyword evidence="2 4" id="KW-0547">Nucleotide-binding</keyword>
<dbReference type="InterPro" id="IPR052032">
    <property type="entry name" value="ATP-dep_AA_Ligase"/>
</dbReference>
<name>A0A2U3PDZ0_9MYCO</name>
<dbReference type="PANTHER" id="PTHR43585">
    <property type="entry name" value="FUMIPYRROLE BIOSYNTHESIS PROTEIN C"/>
    <property type="match status" value="1"/>
</dbReference>
<evidence type="ECO:0000259" key="5">
    <source>
        <dbReference type="PROSITE" id="PS50975"/>
    </source>
</evidence>
<protein>
    <recommendedName>
        <fullName evidence="5">ATP-grasp domain-containing protein</fullName>
    </recommendedName>
</protein>
<evidence type="ECO:0000256" key="3">
    <source>
        <dbReference type="ARBA" id="ARBA00022840"/>
    </source>
</evidence>
<dbReference type="STRING" id="1841861.GCA_900157365_02490"/>
<dbReference type="GO" id="GO:0005524">
    <property type="term" value="F:ATP binding"/>
    <property type="evidence" value="ECO:0007669"/>
    <property type="project" value="UniProtKB-UniRule"/>
</dbReference>
<dbReference type="RefSeq" id="WP_083746189.1">
    <property type="nucleotide sequence ID" value="NZ_FUEZ01000004.1"/>
</dbReference>
<accession>A0A2U3PDZ0</accession>
<feature type="domain" description="ATP-grasp" evidence="5">
    <location>
        <begin position="103"/>
        <end position="304"/>
    </location>
</feature>
<dbReference type="AlphaFoldDB" id="A0A2U3PDZ0"/>
<evidence type="ECO:0000256" key="2">
    <source>
        <dbReference type="ARBA" id="ARBA00022741"/>
    </source>
</evidence>
<dbReference type="OrthoDB" id="24041at2"/>
<dbReference type="Pfam" id="PF02655">
    <property type="entry name" value="ATP-grasp_3"/>
    <property type="match status" value="1"/>
</dbReference>
<dbReference type="PANTHER" id="PTHR43585:SF2">
    <property type="entry name" value="ATP-GRASP ENZYME FSQD"/>
    <property type="match status" value="1"/>
</dbReference>